<name>A0ABN1Y7C5_9ACTN</name>
<dbReference type="Pfam" id="PF00392">
    <property type="entry name" value="GntR"/>
    <property type="match status" value="1"/>
</dbReference>
<keyword evidence="1" id="KW-0805">Transcription regulation</keyword>
<dbReference type="InterPro" id="IPR011711">
    <property type="entry name" value="GntR_C"/>
</dbReference>
<dbReference type="PROSITE" id="PS50949">
    <property type="entry name" value="HTH_GNTR"/>
    <property type="match status" value="1"/>
</dbReference>
<comment type="caution">
    <text evidence="5">The sequence shown here is derived from an EMBL/GenBank/DDBJ whole genome shotgun (WGS) entry which is preliminary data.</text>
</comment>
<proteinExistence type="predicted"/>
<keyword evidence="6" id="KW-1185">Reference proteome</keyword>
<accession>A0ABN1Y7C5</accession>
<dbReference type="InterPro" id="IPR000524">
    <property type="entry name" value="Tscrpt_reg_HTH_GntR"/>
</dbReference>
<sequence>MSSAHSGNDTLQTAGRRSLVDTAIEQLREQLSAGVWPVGSRIPTEHELAERLGIGRNTVREAIRVLVHAGMLVSRQGEGTFVRSTSDPAAVLRGVQRSGVRDVLEVRAALETEAARLAALRHTPEDVRRMRAALAREAEVFAAHPERAGREATVEHDLEFHTAVVEAAHNPALAEVYRYFGASVREAMRAAFGDHEMPEVVMATHQALVDAIESGDPERAEQACRALLAEPTAAVEQLIAAIAARK</sequence>
<evidence type="ECO:0000259" key="4">
    <source>
        <dbReference type="PROSITE" id="PS50949"/>
    </source>
</evidence>
<dbReference type="SUPFAM" id="SSF48008">
    <property type="entry name" value="GntR ligand-binding domain-like"/>
    <property type="match status" value="1"/>
</dbReference>
<dbReference type="PANTHER" id="PTHR43537:SF5">
    <property type="entry name" value="UXU OPERON TRANSCRIPTIONAL REGULATOR"/>
    <property type="match status" value="1"/>
</dbReference>
<reference evidence="5 6" key="1">
    <citation type="journal article" date="2019" name="Int. J. Syst. Evol. Microbiol.">
        <title>The Global Catalogue of Microorganisms (GCM) 10K type strain sequencing project: providing services to taxonomists for standard genome sequencing and annotation.</title>
        <authorList>
            <consortium name="The Broad Institute Genomics Platform"/>
            <consortium name="The Broad Institute Genome Sequencing Center for Infectious Disease"/>
            <person name="Wu L."/>
            <person name="Ma J."/>
        </authorList>
    </citation>
    <scope>NUCLEOTIDE SEQUENCE [LARGE SCALE GENOMIC DNA]</scope>
    <source>
        <strain evidence="5 6">JCM 12393</strain>
    </source>
</reference>
<keyword evidence="3" id="KW-0804">Transcription</keyword>
<dbReference type="PRINTS" id="PR00035">
    <property type="entry name" value="HTHGNTR"/>
</dbReference>
<keyword evidence="2" id="KW-0238">DNA-binding</keyword>
<dbReference type="Gene3D" id="1.10.10.10">
    <property type="entry name" value="Winged helix-like DNA-binding domain superfamily/Winged helix DNA-binding domain"/>
    <property type="match status" value="1"/>
</dbReference>
<organism evidence="5 6">
    <name type="scientific">Kitasatospora putterlickiae</name>
    <dbReference type="NCBI Taxonomy" id="221725"/>
    <lineage>
        <taxon>Bacteria</taxon>
        <taxon>Bacillati</taxon>
        <taxon>Actinomycetota</taxon>
        <taxon>Actinomycetes</taxon>
        <taxon>Kitasatosporales</taxon>
        <taxon>Streptomycetaceae</taxon>
        <taxon>Kitasatospora</taxon>
    </lineage>
</organism>
<dbReference type="InterPro" id="IPR008920">
    <property type="entry name" value="TF_FadR/GntR_C"/>
</dbReference>
<dbReference type="Gene3D" id="1.20.120.530">
    <property type="entry name" value="GntR ligand-binding domain-like"/>
    <property type="match status" value="1"/>
</dbReference>
<dbReference type="EMBL" id="BAAAKJ010000220">
    <property type="protein sequence ID" value="GAA1399938.1"/>
    <property type="molecule type" value="Genomic_DNA"/>
</dbReference>
<evidence type="ECO:0000256" key="3">
    <source>
        <dbReference type="ARBA" id="ARBA00023163"/>
    </source>
</evidence>
<evidence type="ECO:0000313" key="5">
    <source>
        <dbReference type="EMBL" id="GAA1399938.1"/>
    </source>
</evidence>
<dbReference type="SMART" id="SM00345">
    <property type="entry name" value="HTH_GNTR"/>
    <property type="match status" value="1"/>
</dbReference>
<dbReference type="SMART" id="SM00895">
    <property type="entry name" value="FCD"/>
    <property type="match status" value="1"/>
</dbReference>
<evidence type="ECO:0000313" key="6">
    <source>
        <dbReference type="Proteomes" id="UP001499863"/>
    </source>
</evidence>
<dbReference type="Pfam" id="PF07729">
    <property type="entry name" value="FCD"/>
    <property type="match status" value="1"/>
</dbReference>
<dbReference type="Proteomes" id="UP001499863">
    <property type="component" value="Unassembled WGS sequence"/>
</dbReference>
<gene>
    <name evidence="5" type="ORF">GCM10009639_40340</name>
</gene>
<evidence type="ECO:0000256" key="2">
    <source>
        <dbReference type="ARBA" id="ARBA00023125"/>
    </source>
</evidence>
<dbReference type="PANTHER" id="PTHR43537">
    <property type="entry name" value="TRANSCRIPTIONAL REGULATOR, GNTR FAMILY"/>
    <property type="match status" value="1"/>
</dbReference>
<feature type="domain" description="HTH gntR-type" evidence="4">
    <location>
        <begin position="17"/>
        <end position="85"/>
    </location>
</feature>
<dbReference type="CDD" id="cd07377">
    <property type="entry name" value="WHTH_GntR"/>
    <property type="match status" value="1"/>
</dbReference>
<protein>
    <submittedName>
        <fullName evidence="5">FadR/GntR family transcriptional regulator</fullName>
    </submittedName>
</protein>
<dbReference type="InterPro" id="IPR036390">
    <property type="entry name" value="WH_DNA-bd_sf"/>
</dbReference>
<dbReference type="InterPro" id="IPR036388">
    <property type="entry name" value="WH-like_DNA-bd_sf"/>
</dbReference>
<dbReference type="SUPFAM" id="SSF46785">
    <property type="entry name" value="Winged helix' DNA-binding domain"/>
    <property type="match status" value="1"/>
</dbReference>
<evidence type="ECO:0000256" key="1">
    <source>
        <dbReference type="ARBA" id="ARBA00023015"/>
    </source>
</evidence>
<dbReference type="RefSeq" id="WP_344337848.1">
    <property type="nucleotide sequence ID" value="NZ_BAAAKJ010000220.1"/>
</dbReference>